<feature type="region of interest" description="Disordered" evidence="1">
    <location>
        <begin position="568"/>
        <end position="609"/>
    </location>
</feature>
<feature type="compositionally biased region" description="Polar residues" evidence="1">
    <location>
        <begin position="599"/>
        <end position="609"/>
    </location>
</feature>
<reference evidence="2" key="1">
    <citation type="submission" date="2023-03" db="EMBL/GenBank/DDBJ databases">
        <title>Massive genome expansion in bonnet fungi (Mycena s.s.) driven by repeated elements and novel gene families across ecological guilds.</title>
        <authorList>
            <consortium name="Lawrence Berkeley National Laboratory"/>
            <person name="Harder C.B."/>
            <person name="Miyauchi S."/>
            <person name="Viragh M."/>
            <person name="Kuo A."/>
            <person name="Thoen E."/>
            <person name="Andreopoulos B."/>
            <person name="Lu D."/>
            <person name="Skrede I."/>
            <person name="Drula E."/>
            <person name="Henrissat B."/>
            <person name="Morin E."/>
            <person name="Kohler A."/>
            <person name="Barry K."/>
            <person name="LaButti K."/>
            <person name="Morin E."/>
            <person name="Salamov A."/>
            <person name="Lipzen A."/>
            <person name="Mereny Z."/>
            <person name="Hegedus B."/>
            <person name="Baldrian P."/>
            <person name="Stursova M."/>
            <person name="Weitz H."/>
            <person name="Taylor A."/>
            <person name="Grigoriev I.V."/>
            <person name="Nagy L.G."/>
            <person name="Martin F."/>
            <person name="Kauserud H."/>
        </authorList>
    </citation>
    <scope>NUCLEOTIDE SEQUENCE</scope>
    <source>
        <strain evidence="2">CBHHK188m</strain>
    </source>
</reference>
<evidence type="ECO:0000313" key="3">
    <source>
        <dbReference type="Proteomes" id="UP001215280"/>
    </source>
</evidence>
<feature type="compositionally biased region" description="Low complexity" evidence="1">
    <location>
        <begin position="281"/>
        <end position="297"/>
    </location>
</feature>
<keyword evidence="3" id="KW-1185">Reference proteome</keyword>
<dbReference type="EMBL" id="JARJLG010000017">
    <property type="protein sequence ID" value="KAJ7773620.1"/>
    <property type="molecule type" value="Genomic_DNA"/>
</dbReference>
<proteinExistence type="predicted"/>
<feature type="compositionally biased region" description="Basic residues" evidence="1">
    <location>
        <begin position="310"/>
        <end position="323"/>
    </location>
</feature>
<dbReference type="AlphaFoldDB" id="A0AAD7NT84"/>
<organism evidence="2 3">
    <name type="scientific">Mycena maculata</name>
    <dbReference type="NCBI Taxonomy" id="230809"/>
    <lineage>
        <taxon>Eukaryota</taxon>
        <taxon>Fungi</taxon>
        <taxon>Dikarya</taxon>
        <taxon>Basidiomycota</taxon>
        <taxon>Agaricomycotina</taxon>
        <taxon>Agaricomycetes</taxon>
        <taxon>Agaricomycetidae</taxon>
        <taxon>Agaricales</taxon>
        <taxon>Marasmiineae</taxon>
        <taxon>Mycenaceae</taxon>
        <taxon>Mycena</taxon>
    </lineage>
</organism>
<name>A0AAD7NT84_9AGAR</name>
<feature type="compositionally biased region" description="Polar residues" evidence="1">
    <location>
        <begin position="351"/>
        <end position="362"/>
    </location>
</feature>
<sequence>MSQTGHSSQDFLLLIENSSALVNFWPDLRDSYLPRLVQQLRGSHPAHLAHIFISESHPNIDDLHSSAISQYSSLEIGLKEVRFTQEPDNRLSTTQIQSAIEFLAFQTTSDARHLVIVATTPPTGFGIGHVQYDPWQELAKMLTQENIRLHLALTANLRSGCLPNLFEQALKWQQNTEEPLWLPTYSTSFLFRVSAPRYSDSVSADTKADSSAHLNSLASRELVPPDMYTTRSLDDVSSDSPSLVSQLQQVHGLTKKKVYGTKPARTPFIQEEGVRDRYRKAPTPLLMPSSSASMLPSEIDAPPPLSTLRGRSRSNPKMRHHRNVAVDPHAPRQTQWHKPLSSPEGDASDHSPYSASNLSLPSSPVAPMLGPETYPLASPSGDSTAPADPERFWSQPSTMSHMIHSSFYPPFSANPPVPGYIPSDNGALQAQASFHEHHSPATADFRGVPARPDVSSAYTTSPTYTAYLGLLPSPRSTELTAMSTPAQQELQANAFLQPQDAQGGSHLHFGYHHAPPVSETAPEEPIDSAFALPESESRIMQPTPVFPPIPGAAPALTLQARVEAQALSTRAQGHGHSYASPAAPNPPSSSRSGVADAGSKSSSLTGWAG</sequence>
<comment type="caution">
    <text evidence="2">The sequence shown here is derived from an EMBL/GenBank/DDBJ whole genome shotgun (WGS) entry which is preliminary data.</text>
</comment>
<evidence type="ECO:0000256" key="1">
    <source>
        <dbReference type="SAM" id="MobiDB-lite"/>
    </source>
</evidence>
<protein>
    <submittedName>
        <fullName evidence="2">Uncharacterized protein</fullName>
    </submittedName>
</protein>
<feature type="region of interest" description="Disordered" evidence="1">
    <location>
        <begin position="267"/>
        <end position="394"/>
    </location>
</feature>
<gene>
    <name evidence="2" type="ORF">DFH07DRAFT_138702</name>
</gene>
<evidence type="ECO:0000313" key="2">
    <source>
        <dbReference type="EMBL" id="KAJ7773620.1"/>
    </source>
</evidence>
<feature type="compositionally biased region" description="Low complexity" evidence="1">
    <location>
        <begin position="577"/>
        <end position="592"/>
    </location>
</feature>
<accession>A0AAD7NT84</accession>
<dbReference type="Proteomes" id="UP001215280">
    <property type="component" value="Unassembled WGS sequence"/>
</dbReference>